<feature type="transmembrane region" description="Helical" evidence="1">
    <location>
        <begin position="90"/>
        <end position="112"/>
    </location>
</feature>
<gene>
    <name evidence="2" type="ORF">WR25_17292</name>
</gene>
<keyword evidence="3" id="KW-1185">Reference proteome</keyword>
<proteinExistence type="predicted"/>
<protein>
    <submittedName>
        <fullName evidence="2">Uncharacterized protein</fullName>
    </submittedName>
</protein>
<feature type="transmembrane region" description="Helical" evidence="1">
    <location>
        <begin position="58"/>
        <end position="78"/>
    </location>
</feature>
<dbReference type="AlphaFoldDB" id="A0A2A2KRS9"/>
<keyword evidence="1" id="KW-0812">Transmembrane</keyword>
<comment type="caution">
    <text evidence="2">The sequence shown here is derived from an EMBL/GenBank/DDBJ whole genome shotgun (WGS) entry which is preliminary data.</text>
</comment>
<dbReference type="EMBL" id="LIAE01007840">
    <property type="protein sequence ID" value="PAV76652.1"/>
    <property type="molecule type" value="Genomic_DNA"/>
</dbReference>
<evidence type="ECO:0000256" key="1">
    <source>
        <dbReference type="SAM" id="Phobius"/>
    </source>
</evidence>
<keyword evidence="1" id="KW-1133">Transmembrane helix</keyword>
<organism evidence="2 3">
    <name type="scientific">Diploscapter pachys</name>
    <dbReference type="NCBI Taxonomy" id="2018661"/>
    <lineage>
        <taxon>Eukaryota</taxon>
        <taxon>Metazoa</taxon>
        <taxon>Ecdysozoa</taxon>
        <taxon>Nematoda</taxon>
        <taxon>Chromadorea</taxon>
        <taxon>Rhabditida</taxon>
        <taxon>Rhabditina</taxon>
        <taxon>Rhabditomorpha</taxon>
        <taxon>Rhabditoidea</taxon>
        <taxon>Rhabditidae</taxon>
        <taxon>Diploscapter</taxon>
    </lineage>
</organism>
<accession>A0A2A2KRS9</accession>
<sequence>MSESGKVLGVERKKFISILLIIGICYMFLLFFLNRALFHLAKNLDGKYHAFLGNAKHPTFTILAIIIYTATVFAIWYIAKASKKRQSLMVLFLTNAIIGFFALLFLIIISIIGTVRLVNEEEKWFILAFHAVTLVPLMILHGIITFLLYRFYKATPSESHH</sequence>
<feature type="transmembrane region" description="Helical" evidence="1">
    <location>
        <begin position="124"/>
        <end position="149"/>
    </location>
</feature>
<evidence type="ECO:0000313" key="3">
    <source>
        <dbReference type="Proteomes" id="UP000218231"/>
    </source>
</evidence>
<reference evidence="2 3" key="1">
    <citation type="journal article" date="2017" name="Curr. Biol.">
        <title>Genome architecture and evolution of a unichromosomal asexual nematode.</title>
        <authorList>
            <person name="Fradin H."/>
            <person name="Zegar C."/>
            <person name="Gutwein M."/>
            <person name="Lucas J."/>
            <person name="Kovtun M."/>
            <person name="Corcoran D."/>
            <person name="Baugh L.R."/>
            <person name="Kiontke K."/>
            <person name="Gunsalus K."/>
            <person name="Fitch D.H."/>
            <person name="Piano F."/>
        </authorList>
    </citation>
    <scope>NUCLEOTIDE SEQUENCE [LARGE SCALE GENOMIC DNA]</scope>
    <source>
        <strain evidence="2">PF1309</strain>
    </source>
</reference>
<name>A0A2A2KRS9_9BILA</name>
<keyword evidence="1" id="KW-0472">Membrane</keyword>
<feature type="transmembrane region" description="Helical" evidence="1">
    <location>
        <begin position="15"/>
        <end position="38"/>
    </location>
</feature>
<dbReference type="Proteomes" id="UP000218231">
    <property type="component" value="Unassembled WGS sequence"/>
</dbReference>
<evidence type="ECO:0000313" key="2">
    <source>
        <dbReference type="EMBL" id="PAV76652.1"/>
    </source>
</evidence>